<keyword evidence="1" id="KW-1133">Transmembrane helix</keyword>
<proteinExistence type="predicted"/>
<accession>A0A8S9ZAU5</accession>
<evidence type="ECO:0000313" key="2">
    <source>
        <dbReference type="EMBL" id="KAF7262601.1"/>
    </source>
</evidence>
<dbReference type="AlphaFoldDB" id="A0A8S9ZAU5"/>
<organism evidence="2 3">
    <name type="scientific">Paragonimus skrjabini miyazakii</name>
    <dbReference type="NCBI Taxonomy" id="59628"/>
    <lineage>
        <taxon>Eukaryota</taxon>
        <taxon>Metazoa</taxon>
        <taxon>Spiralia</taxon>
        <taxon>Lophotrochozoa</taxon>
        <taxon>Platyhelminthes</taxon>
        <taxon>Trematoda</taxon>
        <taxon>Digenea</taxon>
        <taxon>Plagiorchiida</taxon>
        <taxon>Troglotremata</taxon>
        <taxon>Troglotrematidae</taxon>
        <taxon>Paragonimus</taxon>
    </lineage>
</organism>
<evidence type="ECO:0000313" key="3">
    <source>
        <dbReference type="Proteomes" id="UP000822476"/>
    </source>
</evidence>
<name>A0A8S9ZAU5_9TREM</name>
<keyword evidence="1" id="KW-0812">Transmembrane</keyword>
<feature type="transmembrane region" description="Helical" evidence="1">
    <location>
        <begin position="25"/>
        <end position="52"/>
    </location>
</feature>
<sequence length="132" mass="14953">MTNVPTNWETLCSWNKDGSLRDCNLLITLITVAFTMNLLGLSLAIIVLVILYRQPNKTQLFKRSTSKSSKCKKTDECEEVTKSVPLNKECDSSRCDFYRVSNSITPQPNDFDGDEDMNSIAVDSHIFSSKYE</sequence>
<keyword evidence="3" id="KW-1185">Reference proteome</keyword>
<gene>
    <name evidence="2" type="ORF">EG68_00107</name>
</gene>
<protein>
    <submittedName>
        <fullName evidence="2">Uncharacterized protein</fullName>
    </submittedName>
</protein>
<comment type="caution">
    <text evidence="2">The sequence shown here is derived from an EMBL/GenBank/DDBJ whole genome shotgun (WGS) entry which is preliminary data.</text>
</comment>
<dbReference type="EMBL" id="JTDE01000025">
    <property type="protein sequence ID" value="KAF7262601.1"/>
    <property type="molecule type" value="Genomic_DNA"/>
</dbReference>
<evidence type="ECO:0000256" key="1">
    <source>
        <dbReference type="SAM" id="Phobius"/>
    </source>
</evidence>
<dbReference type="Proteomes" id="UP000822476">
    <property type="component" value="Unassembled WGS sequence"/>
</dbReference>
<reference evidence="2" key="1">
    <citation type="submission" date="2019-07" db="EMBL/GenBank/DDBJ databases">
        <title>Annotation for the trematode Paragonimus miyazaki's.</title>
        <authorList>
            <person name="Choi Y.-J."/>
        </authorList>
    </citation>
    <scope>NUCLEOTIDE SEQUENCE</scope>
    <source>
        <strain evidence="2">Japan</strain>
    </source>
</reference>
<keyword evidence="1" id="KW-0472">Membrane</keyword>